<dbReference type="PANTHER" id="PTHR36558">
    <property type="entry name" value="GLR1098 PROTEIN"/>
    <property type="match status" value="1"/>
</dbReference>
<dbReference type="STRING" id="317619.GCA_000332315_02881"/>
<protein>
    <recommendedName>
        <fullName evidence="1">Putative restriction endonuclease domain-containing protein</fullName>
    </recommendedName>
</protein>
<dbReference type="Gene3D" id="3.90.1570.10">
    <property type="entry name" value="tt1808, chain A"/>
    <property type="match status" value="1"/>
</dbReference>
<dbReference type="PANTHER" id="PTHR36558:SF1">
    <property type="entry name" value="RESTRICTION ENDONUCLEASE DOMAIN-CONTAINING PROTEIN-RELATED"/>
    <property type="match status" value="1"/>
</dbReference>
<sequence>MIAIPHHIAPDEYLIIDRDSPTRHEYHHGLVYAMAGGSGNHARISINLLSLINIHLGNDINCRLYNGDVKVNYAEDFYYYPDAFVTCDPRDRADRYIKRHPKLIAEVLSQSTEDFDRTDKFTDYQKLDSLEEYILISQDTERVECRRRQPDNTWTTTVYQTGDRITLTSINLEFDIDQLYRGLDTDLEQ</sequence>
<dbReference type="OrthoDB" id="428347at2"/>
<dbReference type="Pfam" id="PF05685">
    <property type="entry name" value="Uma2"/>
    <property type="match status" value="1"/>
</dbReference>
<evidence type="ECO:0000259" key="1">
    <source>
        <dbReference type="Pfam" id="PF05685"/>
    </source>
</evidence>
<name>A0A0M2PUJ5_PROHO</name>
<proteinExistence type="predicted"/>
<dbReference type="SUPFAM" id="SSF52980">
    <property type="entry name" value="Restriction endonuclease-like"/>
    <property type="match status" value="1"/>
</dbReference>
<dbReference type="eggNOG" id="COG4636">
    <property type="taxonomic scope" value="Bacteria"/>
</dbReference>
<dbReference type="AlphaFoldDB" id="A0A0M2PUJ5"/>
<evidence type="ECO:0000313" key="2">
    <source>
        <dbReference type="EMBL" id="KKI98036.1"/>
    </source>
</evidence>
<feature type="domain" description="Putative restriction endonuclease" evidence="1">
    <location>
        <begin position="11"/>
        <end position="170"/>
    </location>
</feature>
<accession>A0A0M2PUJ5</accession>
<dbReference type="InterPro" id="IPR011335">
    <property type="entry name" value="Restrct_endonuc-II-like"/>
</dbReference>
<dbReference type="CDD" id="cd06260">
    <property type="entry name" value="DUF820-like"/>
    <property type="match status" value="1"/>
</dbReference>
<organism evidence="2 3">
    <name type="scientific">Prochlorothrix hollandica PCC 9006 = CALU 1027</name>
    <dbReference type="NCBI Taxonomy" id="317619"/>
    <lineage>
        <taxon>Bacteria</taxon>
        <taxon>Bacillati</taxon>
        <taxon>Cyanobacteriota</taxon>
        <taxon>Cyanophyceae</taxon>
        <taxon>Prochlorotrichales</taxon>
        <taxon>Prochlorotrichaceae</taxon>
        <taxon>Prochlorothrix</taxon>
    </lineage>
</organism>
<dbReference type="Proteomes" id="UP000034681">
    <property type="component" value="Unassembled WGS sequence"/>
</dbReference>
<keyword evidence="3" id="KW-1185">Reference proteome</keyword>
<comment type="caution">
    <text evidence="2">The sequence shown here is derived from an EMBL/GenBank/DDBJ whole genome shotgun (WGS) entry which is preliminary data.</text>
</comment>
<reference evidence="2" key="1">
    <citation type="submission" date="2012-04" db="EMBL/GenBank/DDBJ databases">
        <authorList>
            <person name="Borisov I.G."/>
            <person name="Ivanikova N.V."/>
            <person name="Pinevich A.V."/>
        </authorList>
    </citation>
    <scope>NUCLEOTIDE SEQUENCE</scope>
    <source>
        <strain evidence="2">CALU 1027</strain>
    </source>
</reference>
<dbReference type="InterPro" id="IPR012296">
    <property type="entry name" value="Nuclease_put_TT1808"/>
</dbReference>
<dbReference type="InterPro" id="IPR008538">
    <property type="entry name" value="Uma2"/>
</dbReference>
<gene>
    <name evidence="2" type="ORF">PROH_20020</name>
</gene>
<evidence type="ECO:0000313" key="3">
    <source>
        <dbReference type="Proteomes" id="UP000034681"/>
    </source>
</evidence>
<dbReference type="EMBL" id="AJTX02000010">
    <property type="protein sequence ID" value="KKI98036.1"/>
    <property type="molecule type" value="Genomic_DNA"/>
</dbReference>
<dbReference type="RefSeq" id="WP_016923795.1">
    <property type="nucleotide sequence ID" value="NZ_KB235939.1"/>
</dbReference>